<sequence>MILYYAVGGGMGHLTRAKALIEHFQVPLESVKVLTASPFAQSCFPDLPILPLPSHLAQNPEFYQVWLQQQFRKYNFEQVWVDSFPCGILGELQAFADANLQWAYFARILQWENYKGIWQKTLPFEKVYLLETLEKAHQNFLESHYSKNLENLHFEYSRKNVSCIFDENDWLIVHSEPETEVCELLAYAYEQAEMENQKPRFCVISPISKLDTSLIYTHFHLQEAHHYFEQAGRVISACGFNVMKQMQPYQEKHHFLPFPRRFDNQFLRAKLAFTKN</sequence>
<accession>A0A2N3IJK3</accession>
<dbReference type="OrthoDB" id="9813876at2"/>
<reference evidence="1 2" key="1">
    <citation type="submission" date="2017-06" db="EMBL/GenBank/DDBJ databases">
        <title>Raineya orbicola gen. nov., sp. nov. a slightly thermophilic bacterium of the phylum Bacteroidetes and the description of Raineyaceae fam. nov.</title>
        <authorList>
            <person name="Albuquerque L."/>
            <person name="Polonia A.R.M."/>
            <person name="Barroso C."/>
            <person name="Froufe H.J.C."/>
            <person name="Lage O."/>
            <person name="Lobo-Da-Cunha A."/>
            <person name="Egas C."/>
            <person name="Da Costa M.S."/>
        </authorList>
    </citation>
    <scope>NUCLEOTIDE SEQUENCE [LARGE SCALE GENOMIC DNA]</scope>
    <source>
        <strain evidence="1 2">SPSPC-11</strain>
    </source>
</reference>
<dbReference type="EMBL" id="NKXO01000005">
    <property type="protein sequence ID" value="PKQ70486.1"/>
    <property type="molecule type" value="Genomic_DNA"/>
</dbReference>
<dbReference type="Proteomes" id="UP000233387">
    <property type="component" value="Unassembled WGS sequence"/>
</dbReference>
<gene>
    <name evidence="1" type="ORF">Rain11_0406</name>
</gene>
<evidence type="ECO:0000313" key="1">
    <source>
        <dbReference type="EMBL" id="PKQ70486.1"/>
    </source>
</evidence>
<name>A0A2N3IJK3_9BACT</name>
<proteinExistence type="predicted"/>
<dbReference type="AlphaFoldDB" id="A0A2N3IJK3"/>
<dbReference type="RefSeq" id="WP_101357673.1">
    <property type="nucleotide sequence ID" value="NZ_NKXO01000005.1"/>
</dbReference>
<keyword evidence="2" id="KW-1185">Reference proteome</keyword>
<organism evidence="1 2">
    <name type="scientific">Raineya orbicola</name>
    <dbReference type="NCBI Taxonomy" id="2016530"/>
    <lineage>
        <taxon>Bacteria</taxon>
        <taxon>Pseudomonadati</taxon>
        <taxon>Bacteroidota</taxon>
        <taxon>Cytophagia</taxon>
        <taxon>Cytophagales</taxon>
        <taxon>Raineyaceae</taxon>
        <taxon>Raineya</taxon>
    </lineage>
</organism>
<comment type="caution">
    <text evidence="1">The sequence shown here is derived from an EMBL/GenBank/DDBJ whole genome shotgun (WGS) entry which is preliminary data.</text>
</comment>
<evidence type="ECO:0000313" key="2">
    <source>
        <dbReference type="Proteomes" id="UP000233387"/>
    </source>
</evidence>
<protein>
    <submittedName>
        <fullName evidence="1">Uncharacterized protein</fullName>
    </submittedName>
</protein>